<dbReference type="Gene3D" id="3.10.10.10">
    <property type="entry name" value="HIV Type 1 Reverse Transcriptase, subunit A, domain 1"/>
    <property type="match status" value="1"/>
</dbReference>
<keyword evidence="5" id="KW-0255">Endonuclease</keyword>
<evidence type="ECO:0000313" key="15">
    <source>
        <dbReference type="RefSeq" id="XP_027192667.1"/>
    </source>
</evidence>
<dbReference type="PANTHER" id="PTHR48475">
    <property type="entry name" value="RIBONUCLEASE H"/>
    <property type="match status" value="1"/>
</dbReference>
<dbReference type="InterPro" id="IPR021109">
    <property type="entry name" value="Peptidase_aspartic_dom_sf"/>
</dbReference>
<evidence type="ECO:0000256" key="5">
    <source>
        <dbReference type="ARBA" id="ARBA00022759"/>
    </source>
</evidence>
<evidence type="ECO:0000256" key="2">
    <source>
        <dbReference type="ARBA" id="ARBA00022679"/>
    </source>
</evidence>
<evidence type="ECO:0000256" key="8">
    <source>
        <dbReference type="ARBA" id="ARBA00023172"/>
    </source>
</evidence>
<keyword evidence="10" id="KW-0812">Transmembrane</keyword>
<dbReference type="Gene3D" id="3.30.420.10">
    <property type="entry name" value="Ribonuclease H-like superfamily/Ribonuclease H"/>
    <property type="match status" value="2"/>
</dbReference>
<dbReference type="Gene3D" id="3.30.70.270">
    <property type="match status" value="2"/>
</dbReference>
<dbReference type="GO" id="GO:0003964">
    <property type="term" value="F:RNA-directed DNA polymerase activity"/>
    <property type="evidence" value="ECO:0007669"/>
    <property type="project" value="UniProtKB-KW"/>
</dbReference>
<dbReference type="PANTHER" id="PTHR48475:SF1">
    <property type="entry name" value="RNASE H TYPE-1 DOMAIN-CONTAINING PROTEIN"/>
    <property type="match status" value="1"/>
</dbReference>
<feature type="domain" description="RNase H type-1" evidence="12">
    <location>
        <begin position="1597"/>
        <end position="1726"/>
    </location>
</feature>
<dbReference type="FunFam" id="3.30.70.270:FF:000020">
    <property type="entry name" value="Transposon Tf2-6 polyprotein-like Protein"/>
    <property type="match status" value="1"/>
</dbReference>
<dbReference type="Gene3D" id="2.40.70.10">
    <property type="entry name" value="Acid Proteases"/>
    <property type="match status" value="1"/>
</dbReference>
<feature type="transmembrane region" description="Helical" evidence="10">
    <location>
        <begin position="988"/>
        <end position="1020"/>
    </location>
</feature>
<dbReference type="InterPro" id="IPR005162">
    <property type="entry name" value="Retrotrans_gag_dom"/>
</dbReference>
<dbReference type="InterPro" id="IPR041588">
    <property type="entry name" value="Integrase_H2C2"/>
</dbReference>
<dbReference type="OrthoDB" id="1421375at2759"/>
<dbReference type="RefSeq" id="XP_027192667.1">
    <property type="nucleotide sequence ID" value="XM_027336866.1"/>
</dbReference>
<dbReference type="SUPFAM" id="SSF56672">
    <property type="entry name" value="DNA/RNA polymerases"/>
    <property type="match status" value="1"/>
</dbReference>
<keyword evidence="10" id="KW-1133">Transmembrane helix</keyword>
<organism evidence="14 15">
    <name type="scientific">Cicer arietinum</name>
    <name type="common">Chickpea</name>
    <name type="synonym">Garbanzo</name>
    <dbReference type="NCBI Taxonomy" id="3827"/>
    <lineage>
        <taxon>Eukaryota</taxon>
        <taxon>Viridiplantae</taxon>
        <taxon>Streptophyta</taxon>
        <taxon>Embryophyta</taxon>
        <taxon>Tracheophyta</taxon>
        <taxon>Spermatophyta</taxon>
        <taxon>Magnoliopsida</taxon>
        <taxon>eudicotyledons</taxon>
        <taxon>Gunneridae</taxon>
        <taxon>Pentapetalae</taxon>
        <taxon>rosids</taxon>
        <taxon>fabids</taxon>
        <taxon>Fabales</taxon>
        <taxon>Fabaceae</taxon>
        <taxon>Papilionoideae</taxon>
        <taxon>50 kb inversion clade</taxon>
        <taxon>NPAAA clade</taxon>
        <taxon>Hologalegina</taxon>
        <taxon>IRL clade</taxon>
        <taxon>Cicereae</taxon>
        <taxon>Cicer</taxon>
    </lineage>
</organism>
<name>A0A3Q7YDW3_CICAR</name>
<dbReference type="PROSITE" id="PS50879">
    <property type="entry name" value="RNASE_H_1"/>
    <property type="match status" value="1"/>
</dbReference>
<accession>A0A3Q7YDW3</accession>
<dbReference type="Pfam" id="PF17917">
    <property type="entry name" value="RT_RNaseH"/>
    <property type="match status" value="1"/>
</dbReference>
<evidence type="ECO:0000256" key="7">
    <source>
        <dbReference type="ARBA" id="ARBA00022918"/>
    </source>
</evidence>
<feature type="domain" description="G-patch" evidence="11">
    <location>
        <begin position="867"/>
        <end position="913"/>
    </location>
</feature>
<reference evidence="14" key="1">
    <citation type="journal article" date="2013" name="Nat. Biotechnol.">
        <title>Draft genome sequence of chickpea (Cicer arietinum) provides a resource for trait improvement.</title>
        <authorList>
            <person name="Varshney R.K."/>
            <person name="Song C."/>
            <person name="Saxena R.K."/>
            <person name="Azam S."/>
            <person name="Yu S."/>
            <person name="Sharpe A.G."/>
            <person name="Cannon S."/>
            <person name="Baek J."/>
            <person name="Rosen B.D."/>
            <person name="Tar'an B."/>
            <person name="Millan T."/>
            <person name="Zhang X."/>
            <person name="Ramsay L.D."/>
            <person name="Iwata A."/>
            <person name="Wang Y."/>
            <person name="Nelson W."/>
            <person name="Farmer A.D."/>
            <person name="Gaur P.M."/>
            <person name="Soderlund C."/>
            <person name="Penmetsa R.V."/>
            <person name="Xu C."/>
            <person name="Bharti A.K."/>
            <person name="He W."/>
            <person name="Winter P."/>
            <person name="Zhao S."/>
            <person name="Hane J.K."/>
            <person name="Carrasquilla-Garcia N."/>
            <person name="Condie J.A."/>
            <person name="Upadhyaya H.D."/>
            <person name="Luo M.C."/>
            <person name="Thudi M."/>
            <person name="Gowda C.L."/>
            <person name="Singh N.P."/>
            <person name="Lichtenzveig J."/>
            <person name="Gali K.K."/>
            <person name="Rubio J."/>
            <person name="Nadarajan N."/>
            <person name="Dolezel J."/>
            <person name="Bansal K.C."/>
            <person name="Xu X."/>
            <person name="Edwards D."/>
            <person name="Zhang G."/>
            <person name="Kahl G."/>
            <person name="Gil J."/>
            <person name="Singh K.B."/>
            <person name="Datta S.K."/>
            <person name="Jackson S.A."/>
            <person name="Wang J."/>
            <person name="Cook D.R."/>
        </authorList>
    </citation>
    <scope>NUCLEOTIDE SEQUENCE [LARGE SCALE GENOMIC DNA]</scope>
    <source>
        <strain evidence="14">cv. CDC Frontier</strain>
    </source>
</reference>
<dbReference type="SUPFAM" id="SSF53098">
    <property type="entry name" value="Ribonuclease H-like"/>
    <property type="match status" value="2"/>
</dbReference>
<evidence type="ECO:0000256" key="4">
    <source>
        <dbReference type="ARBA" id="ARBA00022722"/>
    </source>
</evidence>
<evidence type="ECO:0000259" key="13">
    <source>
        <dbReference type="PROSITE" id="PS50994"/>
    </source>
</evidence>
<keyword evidence="8" id="KW-0233">DNA recombination</keyword>
<evidence type="ECO:0000259" key="11">
    <source>
        <dbReference type="PROSITE" id="PS50174"/>
    </source>
</evidence>
<dbReference type="PaxDb" id="3827-XP_004510002.1"/>
<evidence type="ECO:0000256" key="10">
    <source>
        <dbReference type="SAM" id="Phobius"/>
    </source>
</evidence>
<dbReference type="Pfam" id="PF13456">
    <property type="entry name" value="RVT_3"/>
    <property type="match status" value="1"/>
</dbReference>
<keyword evidence="9" id="KW-0175">Coiled coil</keyword>
<dbReference type="GO" id="GO:0006310">
    <property type="term" value="P:DNA recombination"/>
    <property type="evidence" value="ECO:0007669"/>
    <property type="project" value="UniProtKB-KW"/>
</dbReference>
<dbReference type="CDD" id="cd01647">
    <property type="entry name" value="RT_LTR"/>
    <property type="match status" value="1"/>
</dbReference>
<dbReference type="Pfam" id="PF17921">
    <property type="entry name" value="Integrase_H2C2"/>
    <property type="match status" value="1"/>
</dbReference>
<dbReference type="PROSITE" id="PS50994">
    <property type="entry name" value="INTEGRASE"/>
    <property type="match status" value="1"/>
</dbReference>
<evidence type="ECO:0000256" key="9">
    <source>
        <dbReference type="SAM" id="Coils"/>
    </source>
</evidence>
<keyword evidence="6" id="KW-0378">Hydrolase</keyword>
<keyword evidence="4" id="KW-0540">Nuclease</keyword>
<keyword evidence="2" id="KW-0808">Transferase</keyword>
<dbReference type="Proteomes" id="UP000087171">
    <property type="component" value="Chromosome Ca7"/>
</dbReference>
<dbReference type="InterPro" id="IPR043128">
    <property type="entry name" value="Rev_trsase/Diguanyl_cyclase"/>
</dbReference>
<dbReference type="InterPro" id="IPR001584">
    <property type="entry name" value="Integrase_cat-core"/>
</dbReference>
<feature type="coiled-coil region" evidence="9">
    <location>
        <begin position="581"/>
        <end position="608"/>
    </location>
</feature>
<dbReference type="Pfam" id="PF00665">
    <property type="entry name" value="rve"/>
    <property type="match status" value="1"/>
</dbReference>
<feature type="domain" description="Integrase catalytic" evidence="13">
    <location>
        <begin position="1883"/>
        <end position="2044"/>
    </location>
</feature>
<dbReference type="EC" id="2.7.7.49" evidence="1"/>
<dbReference type="InterPro" id="IPR041373">
    <property type="entry name" value="RT_RNaseH"/>
</dbReference>
<dbReference type="InterPro" id="IPR012337">
    <property type="entry name" value="RNaseH-like_sf"/>
</dbReference>
<dbReference type="InterPro" id="IPR043502">
    <property type="entry name" value="DNA/RNA_pol_sf"/>
</dbReference>
<dbReference type="GO" id="GO:0004523">
    <property type="term" value="F:RNA-DNA hybrid ribonuclease activity"/>
    <property type="evidence" value="ECO:0007669"/>
    <property type="project" value="InterPro"/>
</dbReference>
<dbReference type="InterPro" id="IPR000467">
    <property type="entry name" value="G_patch_dom"/>
</dbReference>
<evidence type="ECO:0000256" key="3">
    <source>
        <dbReference type="ARBA" id="ARBA00022695"/>
    </source>
</evidence>
<dbReference type="CDD" id="cd00303">
    <property type="entry name" value="retropepsin_like"/>
    <property type="match status" value="1"/>
</dbReference>
<keyword evidence="3" id="KW-0548">Nucleotidyltransferase</keyword>
<proteinExistence type="predicted"/>
<dbReference type="Pfam" id="PF03732">
    <property type="entry name" value="Retrotrans_gag"/>
    <property type="match status" value="1"/>
</dbReference>
<dbReference type="CDD" id="cd09279">
    <property type="entry name" value="RNase_HI_like"/>
    <property type="match status" value="1"/>
</dbReference>
<dbReference type="PROSITE" id="PS50174">
    <property type="entry name" value="G_PATCH"/>
    <property type="match status" value="1"/>
</dbReference>
<evidence type="ECO:0000256" key="1">
    <source>
        <dbReference type="ARBA" id="ARBA00012493"/>
    </source>
</evidence>
<keyword evidence="7" id="KW-0695">RNA-directed DNA polymerase</keyword>
<dbReference type="InterPro" id="IPR036397">
    <property type="entry name" value="RNaseH_sf"/>
</dbReference>
<dbReference type="Pfam" id="PF01585">
    <property type="entry name" value="G-patch"/>
    <property type="match status" value="1"/>
</dbReference>
<dbReference type="Gene3D" id="1.10.340.70">
    <property type="match status" value="1"/>
</dbReference>
<dbReference type="InterPro" id="IPR002156">
    <property type="entry name" value="RNaseH_domain"/>
</dbReference>
<dbReference type="SUPFAM" id="SSF50630">
    <property type="entry name" value="Acid proteases"/>
    <property type="match status" value="1"/>
</dbReference>
<dbReference type="CDD" id="cd09274">
    <property type="entry name" value="RNase_HI_RT_Ty3"/>
    <property type="match status" value="1"/>
</dbReference>
<reference evidence="15" key="2">
    <citation type="submission" date="2025-08" db="UniProtKB">
        <authorList>
            <consortium name="RefSeq"/>
        </authorList>
    </citation>
    <scope>IDENTIFICATION</scope>
    <source>
        <tissue evidence="15">Etiolated seedlings</tissue>
    </source>
</reference>
<sequence>MLNIHHESRPLESNQSQEKWQALEERLRVVEGGNNYGFDASDLCLVSDVIIPPKFKLPEFDKYKGTTCPKNHLIMYCRKMGFCAHDEKLLIHFFQDSLTGASLSWYMHLERAHISSWKDLVDAFLKHYKYNLDMAPDRIQLQNMTKRGNETFKEYAQRWRELASQVEPPLSEKEMVTMFINTLQPPFYDKMIGSVSSNFSDLVIIGERVEMGLKSGKIAYGYTGLNNTKKLPAGANKKKEEESHFVASNPANPSFVRRPYAAATSQISGTLNQHLQGNQDSYESQGKNYRGRKFVHFDPIPMTYAELLPHLVSNSMVALCPGKTIEPPYPKGYDTRMLCDYHSGAVGHSTENCLALKFKVHDLLKAGWLNFKENEPTVKNNPLPVHGGPIVNAIEENHQVIRAVEKIKAPMGLIFSELCKFGLIQGNADVKARCNFHLNEDHSIEECNEFKKELQKLINMGTIQIGRWEKDDGMIATQSEEKLGITIPKPLVIHFTKEESMNAPGDLRTLIVQIPSPFSYKDNKAVPWNYNVEVHLAKQKDKDVSSSKTTAVTNVSGIGGMTRNDRICSPGKSQREMRVVFEKAYTDKEEKKVENEKVENEVSNEEAQEFLKIIKQSEYKIVDQLNHTPTRISLLSLLMNYESHRKLLMKILNEAHVTHDITVDKFGGIINNITTNNHLTFTDDELPTEGRGHNKALHISVMCIDHIISRVLIDNGSSLNVISKSTLAKLPCDGTYMRPSPMVVRAFDGSRREVMGEIDLPIQIGPVTFEITFHVMDIVPAYSCLLGRPWIHSAGVVPSTLHQKLKYMINDQLVIVSGKGDLLVSNLSTTPYVETTKDALETAFQTLEIVDTAYVETTPIEPHMSNTAIMVAKFMLSRGHHPWHGLGKDEEGLKEPVELPENRDKWGLGYKPTRDDKRRLVKEKKEKRLARIENREPRIERIPICDIRRSFQSARPTSEIHIAAAEDDMFDGDANWIRPCGVGMHSHFVFLLFFLITFICVYSFAIFFYFFFYFFSLLLLSPYPSLESCRFGNSSFTDDCTKISLHNLNHLVSQTEKDNEEDYEPPLDLLRAVERETQGIMPFEEPIEIVNLGTEEGRKEIKVGTILKKEVYHKLIQLLHEYKDVFAWSYQDMPGLDTSIVEHRLPLKPDSSPVKQKLRRMKPDMSLKIREEIQKQFDAGFLAVANYPQLIANIVPVPKKDGKVRMCVDYRDLNKASPKDDFPLPHIDILVDNTARHSLFSFMDGFSGYNQIKMAAEDMEKTTFTTPWGTFCYKVMPFGLKNAGATYQRAMVTLFHDMIHKEVEVYVDDMIAKSQTEEEHIIDLKKLFKRLRKFKLKLNPSKCTFGVRSGKVLGFVVSQRGIEVDPDKIRAIAEMPPPSTEKEVRGFLGRLNYISRFISQLTATCEPIFKLLRKNQTVVWNQECQKAFEKIRQYLQNPPILAPPVLGRPLIMYLTVLDGAMGCVLGQHDETGKKEHAIYYLSKKFTDAETRYTMLERTCCALAWAAHRLRQYMLCHTTYLISKMDPIKYIFEKPALTRRIARWQVMLSEYDITYVTQKAIKGSALADYLANQPVDDYKSMQCEFPDESIMVLSEEYDDGKWTLLFDGTSNIMGHGIGVVLISPKKKFIPITARLCFDCTNNMAEYEACAMGVLEALESKAKVLEVYGDSALVINQLNQEWETRDKKLIPYFTYIKELSLEFDKITFHHVPREDNQLADALATLSSMFQINRNDEIPSIKMESRDYPAYCHVMEEETDGKPWYHDIKHYLINREYPPGISENEKRTLRRLSASFFVNENILYKRNHDMVLLRCVDVNEAKEILQDIHDGSYGIHMNGHAMSRKILRAGYYWLTLEKDCYNYVKKCYKCQIYADNIHAPPVPLNTLSAPWPFSMWGIDVIGMIEPKASNGHRFILVAIDYFTKWVEAASYANVTKNVVVKFIKRELICRYGLPSKIITDNATNLNNKMMDELCATFKIQHHNSSPYRPKMNGAVEAANKNIKKIIQKMVITYKDWHEMLPFALHGYRTSVRTSTGATPFSLVYGMEAVLPIEVEIPSLRVLMEAELEESEWIQTCFYQLNLIEEKRLAALCHGQLYQKRLKKAYEKKIRPREFQEGDLVLKKILPIQKDYRGKWTPNYEGPYVVKKAFSGGALILTNMDGKDLALPVNSDAVKNYYA</sequence>
<keyword evidence="10" id="KW-0472">Membrane</keyword>
<evidence type="ECO:0000256" key="6">
    <source>
        <dbReference type="ARBA" id="ARBA00022801"/>
    </source>
</evidence>
<gene>
    <name evidence="15" type="primary">LOC101510858</name>
</gene>
<protein>
    <recommendedName>
        <fullName evidence="1">RNA-directed DNA polymerase</fullName>
        <ecNumber evidence="1">2.7.7.49</ecNumber>
    </recommendedName>
</protein>
<evidence type="ECO:0000259" key="12">
    <source>
        <dbReference type="PROSITE" id="PS50879"/>
    </source>
</evidence>
<dbReference type="Pfam" id="PF00078">
    <property type="entry name" value="RVT_1"/>
    <property type="match status" value="1"/>
</dbReference>
<evidence type="ECO:0000313" key="14">
    <source>
        <dbReference type="Proteomes" id="UP000087171"/>
    </source>
</evidence>
<dbReference type="GO" id="GO:0015074">
    <property type="term" value="P:DNA integration"/>
    <property type="evidence" value="ECO:0007669"/>
    <property type="project" value="InterPro"/>
</dbReference>
<dbReference type="GO" id="GO:0003676">
    <property type="term" value="F:nucleic acid binding"/>
    <property type="evidence" value="ECO:0007669"/>
    <property type="project" value="InterPro"/>
</dbReference>
<dbReference type="InterPro" id="IPR000477">
    <property type="entry name" value="RT_dom"/>
</dbReference>
<keyword evidence="14" id="KW-1185">Reference proteome</keyword>